<evidence type="ECO:0000313" key="2">
    <source>
        <dbReference type="EMBL" id="KAF0021716.1"/>
    </source>
</evidence>
<proteinExistence type="predicted"/>
<comment type="caution">
    <text evidence="2">The sequence shown here is derived from an EMBL/GenBank/DDBJ whole genome shotgun (WGS) entry which is preliminary data.</text>
</comment>
<reference evidence="2 3" key="1">
    <citation type="submission" date="2019-06" db="EMBL/GenBank/DDBJ databases">
        <title>Draft genomes of female and male turbot (Scophthalmus maximus).</title>
        <authorList>
            <person name="Xu H."/>
            <person name="Xu X.-W."/>
            <person name="Shao C."/>
            <person name="Chen S."/>
        </authorList>
    </citation>
    <scope>NUCLEOTIDE SEQUENCE [LARGE SCALE GENOMIC DNA]</scope>
    <source>
        <strain evidence="2">Ysfricsl-2016a</strain>
        <tissue evidence="2">Blood</tissue>
    </source>
</reference>
<accession>A0A6A4RGU2</accession>
<sequence>MKCIIIIIQSNNVPSVPATRRHRGRPVAGASERHKGPTCNRMQYTNAVQSKFSKPIDCNFTHNSQFIVYYWTASRWQSVLK</sequence>
<evidence type="ECO:0000313" key="3">
    <source>
        <dbReference type="Proteomes" id="UP000438429"/>
    </source>
</evidence>
<gene>
    <name evidence="2" type="ORF">F2P81_026031</name>
</gene>
<dbReference type="EMBL" id="VEVO01002789">
    <property type="protein sequence ID" value="KAF0021716.1"/>
    <property type="molecule type" value="Genomic_DNA"/>
</dbReference>
<dbReference type="AlphaFoldDB" id="A0A6A4RGU2"/>
<evidence type="ECO:0000256" key="1">
    <source>
        <dbReference type="SAM" id="MobiDB-lite"/>
    </source>
</evidence>
<name>A0A6A4RGU2_SCOMX</name>
<dbReference type="Proteomes" id="UP000438429">
    <property type="component" value="Unassembled WGS sequence"/>
</dbReference>
<organism evidence="2 3">
    <name type="scientific">Scophthalmus maximus</name>
    <name type="common">Turbot</name>
    <name type="synonym">Psetta maxima</name>
    <dbReference type="NCBI Taxonomy" id="52904"/>
    <lineage>
        <taxon>Eukaryota</taxon>
        <taxon>Metazoa</taxon>
        <taxon>Chordata</taxon>
        <taxon>Craniata</taxon>
        <taxon>Vertebrata</taxon>
        <taxon>Euteleostomi</taxon>
        <taxon>Actinopterygii</taxon>
        <taxon>Neopterygii</taxon>
        <taxon>Teleostei</taxon>
        <taxon>Neoteleostei</taxon>
        <taxon>Acanthomorphata</taxon>
        <taxon>Carangaria</taxon>
        <taxon>Pleuronectiformes</taxon>
        <taxon>Pleuronectoidei</taxon>
        <taxon>Scophthalmidae</taxon>
        <taxon>Scophthalmus</taxon>
    </lineage>
</organism>
<protein>
    <submittedName>
        <fullName evidence="2">Uncharacterized protein</fullName>
    </submittedName>
</protein>
<feature type="region of interest" description="Disordered" evidence="1">
    <location>
        <begin position="16"/>
        <end position="38"/>
    </location>
</feature>